<organism evidence="1 2">
    <name type="scientific">Panagrolaimus sp. ES5</name>
    <dbReference type="NCBI Taxonomy" id="591445"/>
    <lineage>
        <taxon>Eukaryota</taxon>
        <taxon>Metazoa</taxon>
        <taxon>Ecdysozoa</taxon>
        <taxon>Nematoda</taxon>
        <taxon>Chromadorea</taxon>
        <taxon>Rhabditida</taxon>
        <taxon>Tylenchina</taxon>
        <taxon>Panagrolaimomorpha</taxon>
        <taxon>Panagrolaimoidea</taxon>
        <taxon>Panagrolaimidae</taxon>
        <taxon>Panagrolaimus</taxon>
    </lineage>
</organism>
<protein>
    <submittedName>
        <fullName evidence="2">Tetratricopeptide repeat protein</fullName>
    </submittedName>
</protein>
<proteinExistence type="predicted"/>
<accession>A0AC34F9U1</accession>
<name>A0AC34F9U1_9BILA</name>
<dbReference type="WBParaSite" id="ES5_v2.g14050.t1">
    <property type="protein sequence ID" value="ES5_v2.g14050.t1"/>
    <property type="gene ID" value="ES5_v2.g14050"/>
</dbReference>
<reference evidence="2" key="1">
    <citation type="submission" date="2022-11" db="UniProtKB">
        <authorList>
            <consortium name="WormBaseParasite"/>
        </authorList>
    </citation>
    <scope>IDENTIFICATION</scope>
</reference>
<evidence type="ECO:0000313" key="2">
    <source>
        <dbReference type="WBParaSite" id="ES5_v2.g14050.t1"/>
    </source>
</evidence>
<dbReference type="Proteomes" id="UP000887579">
    <property type="component" value="Unplaced"/>
</dbReference>
<sequence length="391" mass="44773">MDQLQLKKSEVVAALSKAIRINPEVVKVPDLLNPVVEERIKTYPDDLDTVTCYIQMQSKTPSLSSVIEKYLSMFPEDKYLLEMQISSFLDAKQYVKAQQVCAKALELYPNSLEFLYLRGMCLCVDNKITEEAVSVFDKFLSAAPKDHEKVPACYYLKSRYFCVTKQTKRYLECFEAGLAAEKKQLPCFLPYIFPNKELLEKVFMHEKQKLEESKQIASGSSSTALSTSNSQSCLEFIKKNPQRKYLFCLHREVFASTAEKLAGGFTAVPLKECSEFKTLPKNWKSFKKITLKDMTSTVDKVYDGYILEAKIIDFAFMMAAIVTLIEDKNGDIQKLSIYNWPSKNSQVHDFTNAVKTFRPNIEIKIINPYMRMAVQTHSAIRVENPDFIKLG</sequence>
<evidence type="ECO:0000313" key="1">
    <source>
        <dbReference type="Proteomes" id="UP000887579"/>
    </source>
</evidence>